<feature type="domain" description="T-SNARE coiled-coil homology" evidence="2">
    <location>
        <begin position="172"/>
        <end position="234"/>
    </location>
</feature>
<protein>
    <recommendedName>
        <fullName evidence="2">t-SNARE coiled-coil homology domain-containing protein</fullName>
    </recommendedName>
</protein>
<accession>A0AAX4H842</accession>
<dbReference type="EMBL" id="CP138895">
    <property type="protein sequence ID" value="WPK24569.1"/>
    <property type="molecule type" value="Genomic_DNA"/>
</dbReference>
<name>A0AAX4H842_9ASCO</name>
<dbReference type="GeneID" id="88172913"/>
<dbReference type="SMART" id="SM00397">
    <property type="entry name" value="t_SNARE"/>
    <property type="match status" value="1"/>
</dbReference>
<dbReference type="PROSITE" id="PS50192">
    <property type="entry name" value="T_SNARE"/>
    <property type="match status" value="1"/>
</dbReference>
<reference evidence="3 4" key="1">
    <citation type="submission" date="2023-10" db="EMBL/GenBank/DDBJ databases">
        <title>Draft Genome Sequence of Candida saopaulonensis from a very Premature Infant with Sepsis.</title>
        <authorList>
            <person name="Ning Y."/>
            <person name="Dai R."/>
            <person name="Xiao M."/>
            <person name="Xu Y."/>
            <person name="Yan Q."/>
            <person name="Zhang L."/>
        </authorList>
    </citation>
    <scope>NUCLEOTIDE SEQUENCE [LARGE SCALE GENOMIC DNA]</scope>
    <source>
        <strain evidence="3 4">19XY460</strain>
    </source>
</reference>
<dbReference type="Proteomes" id="UP001338582">
    <property type="component" value="Chromosome 2"/>
</dbReference>
<dbReference type="CDD" id="cd15859">
    <property type="entry name" value="SNARE_SYN8"/>
    <property type="match status" value="1"/>
</dbReference>
<organism evidence="3 4">
    <name type="scientific">Australozyma saopauloensis</name>
    <dbReference type="NCBI Taxonomy" id="291208"/>
    <lineage>
        <taxon>Eukaryota</taxon>
        <taxon>Fungi</taxon>
        <taxon>Dikarya</taxon>
        <taxon>Ascomycota</taxon>
        <taxon>Saccharomycotina</taxon>
        <taxon>Pichiomycetes</taxon>
        <taxon>Metschnikowiaceae</taxon>
        <taxon>Australozyma</taxon>
    </lineage>
</organism>
<gene>
    <name evidence="3" type="ORF">PUMCH_001848</name>
</gene>
<evidence type="ECO:0000259" key="2">
    <source>
        <dbReference type="PROSITE" id="PS50192"/>
    </source>
</evidence>
<keyword evidence="4" id="KW-1185">Reference proteome</keyword>
<evidence type="ECO:0000256" key="1">
    <source>
        <dbReference type="SAM" id="Phobius"/>
    </source>
</evidence>
<keyword evidence="1" id="KW-1133">Transmembrane helix</keyword>
<dbReference type="InterPro" id="IPR000727">
    <property type="entry name" value="T_SNARE_dom"/>
</dbReference>
<evidence type="ECO:0000313" key="4">
    <source>
        <dbReference type="Proteomes" id="UP001338582"/>
    </source>
</evidence>
<dbReference type="KEGG" id="asau:88172913"/>
<dbReference type="SUPFAM" id="SSF58038">
    <property type="entry name" value="SNARE fusion complex"/>
    <property type="match status" value="1"/>
</dbReference>
<keyword evidence="1" id="KW-0812">Transmembrane</keyword>
<dbReference type="RefSeq" id="XP_062876952.1">
    <property type="nucleotide sequence ID" value="XM_063020882.1"/>
</dbReference>
<dbReference type="Gene3D" id="1.20.5.110">
    <property type="match status" value="1"/>
</dbReference>
<feature type="transmembrane region" description="Helical" evidence="1">
    <location>
        <begin position="242"/>
        <end position="261"/>
    </location>
</feature>
<sequence>MPVSAKDIQTNLNNVSSYLEQLRDNIEDRSRLTKLKLTPSQADNLEIVEVLSRIKRTLTFLNEDIAGDNIKRFGPEYSELVEEFRQLMAELASDAYLDASEYEYSKPLKSEDTVRKSVRFKDYDAEDDENTQMRNELMGTATNNFKPYRDEEDRNTLLSVDTTNQELFAQHQQQMLEQDQNLDLLHRSIVNQHSMGVGIGQELDEHLIVLGDLERGADQSLSRVQRATTGVNEFRRKVAENGSLTTIIVLTVILILLLVVLN</sequence>
<dbReference type="AlphaFoldDB" id="A0AAX4H842"/>
<keyword evidence="1" id="KW-0472">Membrane</keyword>
<proteinExistence type="predicted"/>
<evidence type="ECO:0000313" key="3">
    <source>
        <dbReference type="EMBL" id="WPK24569.1"/>
    </source>
</evidence>